<sequence>MTRTAKLPTLLHVRAADASSQASISAAVKRAGRLTLCSLQPHLLCSPPRLELARSSLSPAPSCPCLRAPCEVELTCQRPLGAHSCFTRHARSCAVPTTPELSVPRSSSHWCAHAHVPAARHDATTAGSTTPA</sequence>
<reference evidence="1" key="1">
    <citation type="submission" date="2021-01" db="EMBL/GenBank/DDBJ databases">
        <authorList>
            <person name="Corre E."/>
            <person name="Pelletier E."/>
            <person name="Niang G."/>
            <person name="Scheremetjew M."/>
            <person name="Finn R."/>
            <person name="Kale V."/>
            <person name="Holt S."/>
            <person name="Cochrane G."/>
            <person name="Meng A."/>
            <person name="Brown T."/>
            <person name="Cohen L."/>
        </authorList>
    </citation>
    <scope>NUCLEOTIDE SEQUENCE</scope>
    <source>
        <strain evidence="1">UTEX LB 985</strain>
    </source>
</reference>
<proteinExistence type="predicted"/>
<evidence type="ECO:0000313" key="1">
    <source>
        <dbReference type="EMBL" id="CAD9439516.1"/>
    </source>
</evidence>
<name>A0A7S2CZ06_9EUKA</name>
<dbReference type="AlphaFoldDB" id="A0A7S2CZ06"/>
<protein>
    <submittedName>
        <fullName evidence="1">Uncharacterized protein</fullName>
    </submittedName>
</protein>
<dbReference type="EMBL" id="HBGU01023119">
    <property type="protein sequence ID" value="CAD9439516.1"/>
    <property type="molecule type" value="Transcribed_RNA"/>
</dbReference>
<accession>A0A7S2CZ06</accession>
<organism evidence="1">
    <name type="scientific">Haptolina brevifila</name>
    <dbReference type="NCBI Taxonomy" id="156173"/>
    <lineage>
        <taxon>Eukaryota</taxon>
        <taxon>Haptista</taxon>
        <taxon>Haptophyta</taxon>
        <taxon>Prymnesiophyceae</taxon>
        <taxon>Prymnesiales</taxon>
        <taxon>Prymnesiaceae</taxon>
        <taxon>Haptolina</taxon>
    </lineage>
</organism>
<gene>
    <name evidence="1" type="ORF">CBRE1094_LOCUS12633</name>
</gene>